<dbReference type="EC" id="2.1.1.201" evidence="6"/>
<dbReference type="AlphaFoldDB" id="A0A0Q9YDX1"/>
<dbReference type="GO" id="GO:0043770">
    <property type="term" value="F:demethylmenaquinone methyltransferase activity"/>
    <property type="evidence" value="ECO:0007669"/>
    <property type="project" value="UniProtKB-UniRule"/>
</dbReference>
<keyword evidence="9" id="KW-1185">Reference proteome</keyword>
<dbReference type="EMBL" id="LKHV02000001">
    <property type="protein sequence ID" value="MCS5709632.1"/>
    <property type="molecule type" value="Genomic_DNA"/>
</dbReference>
<keyword evidence="5 6" id="KW-0949">S-adenosyl-L-methionine</keyword>
<evidence type="ECO:0000256" key="1">
    <source>
        <dbReference type="ARBA" id="ARBA00022428"/>
    </source>
</evidence>
<dbReference type="Gene3D" id="3.40.50.150">
    <property type="entry name" value="Vaccinia Virus protein VP39"/>
    <property type="match status" value="1"/>
</dbReference>
<dbReference type="CDD" id="cd02440">
    <property type="entry name" value="AdoMet_MTases"/>
    <property type="match status" value="1"/>
</dbReference>
<dbReference type="UniPathway" id="UPA00232"/>
<evidence type="ECO:0000256" key="2">
    <source>
        <dbReference type="ARBA" id="ARBA00022603"/>
    </source>
</evidence>
<dbReference type="STRING" id="437022.CC99x_01197"/>
<dbReference type="InterPro" id="IPR023576">
    <property type="entry name" value="UbiE/COQ5_MeTrFase_CS"/>
</dbReference>
<evidence type="ECO:0000256" key="6">
    <source>
        <dbReference type="HAMAP-Rule" id="MF_01813"/>
    </source>
</evidence>
<dbReference type="Proteomes" id="UP000051494">
    <property type="component" value="Unassembled WGS sequence"/>
</dbReference>
<reference evidence="7" key="1">
    <citation type="submission" date="2015-09" db="EMBL/GenBank/DDBJ databases">
        <title>Draft Genome Sequences of Two Novel Amoeba-resistant Intranuclear Bacteria, Candidatus Berkiella cookevillensis and Candidatus Berkiella aquae.</title>
        <authorList>
            <person name="Mehari Y.T."/>
            <person name="Arivett B.A."/>
            <person name="Farone A.L."/>
            <person name="Gunderson J.H."/>
            <person name="Farone M.B."/>
        </authorList>
    </citation>
    <scope>NUCLEOTIDE SEQUENCE [LARGE SCALE GENOMIC DNA]</scope>
    <source>
        <strain evidence="7">CC99</strain>
    </source>
</reference>
<evidence type="ECO:0000256" key="4">
    <source>
        <dbReference type="ARBA" id="ARBA00022688"/>
    </source>
</evidence>
<keyword evidence="1 6" id="KW-0474">Menaquinone biosynthesis</keyword>
<sequence>MQEEKTHFGYQEVPKDHKQGLVKQVFDSVTEQYDLMNDVMSFGVHHLWKEFAVRSAQLKKHQVILDLAAGTCDLTTLVVKHLKGDCSVIASDINASMLKKGQYRLLDKGLHKNINFVQANAEYLPFPDNSFDRIFMGFGLRNVTDKAKALASIYRCLKPGGQCLVLEFSHCTDPIVSKLYNLYSFKLLPKFGQWIAKDKDSYQYLAESIRMHETQEALKAMFLSSGFEACSYENLTFGIVAVHKGFKF</sequence>
<reference evidence="8" key="2">
    <citation type="journal article" date="2016" name="Genome Announc.">
        <title>Draft Genome Sequences of Two Novel Amoeba-Resistant Intranuclear Bacteria, 'Candidatus Berkiella cookevillensis' and 'Candidatus Berkiella aquae'.</title>
        <authorList>
            <person name="Mehari Y.T."/>
            <person name="Arivett B.A."/>
            <person name="Farone A.L."/>
            <person name="Gunderson J.H."/>
            <person name="Farone M.B."/>
        </authorList>
    </citation>
    <scope>NUCLEOTIDE SEQUENCE</scope>
    <source>
        <strain evidence="8">CC99</strain>
    </source>
</reference>
<comment type="caution">
    <text evidence="7">The sequence shown here is derived from an EMBL/GenBank/DDBJ whole genome shotgun (WGS) entry which is preliminary data.</text>
</comment>
<keyword evidence="3 6" id="KW-0808">Transferase</keyword>
<evidence type="ECO:0000256" key="3">
    <source>
        <dbReference type="ARBA" id="ARBA00022679"/>
    </source>
</evidence>
<dbReference type="PANTHER" id="PTHR43591:SF24">
    <property type="entry name" value="2-METHOXY-6-POLYPRENYL-1,4-BENZOQUINOL METHYLASE, MITOCHONDRIAL"/>
    <property type="match status" value="1"/>
</dbReference>
<dbReference type="PROSITE" id="PS01183">
    <property type="entry name" value="UBIE_1"/>
    <property type="match status" value="1"/>
</dbReference>
<dbReference type="UniPathway" id="UPA00079">
    <property type="reaction ID" value="UER00169"/>
</dbReference>
<dbReference type="RefSeq" id="WP_057624307.1">
    <property type="nucleotide sequence ID" value="NZ_LKHV02000001.1"/>
</dbReference>
<feature type="binding site" evidence="6">
    <location>
        <position position="71"/>
    </location>
    <ligand>
        <name>S-adenosyl-L-methionine</name>
        <dbReference type="ChEBI" id="CHEBI:59789"/>
    </ligand>
</feature>
<reference evidence="8" key="3">
    <citation type="submission" date="2021-06" db="EMBL/GenBank/DDBJ databases">
        <title>Genomic Description and Analysis of Intracellular Bacteria, Candidatus Berkiella cookevillensis and Candidatus Berkiella aquae.</title>
        <authorList>
            <person name="Kidane D.T."/>
            <person name="Mehari Y.T."/>
            <person name="Rice F.C."/>
            <person name="Arivett B.A."/>
            <person name="Farone A.L."/>
            <person name="Berk S.G."/>
            <person name="Farone M.B."/>
        </authorList>
    </citation>
    <scope>NUCLEOTIDE SEQUENCE</scope>
    <source>
        <strain evidence="8">CC99</strain>
    </source>
</reference>
<keyword evidence="7" id="KW-0830">Ubiquinone</keyword>
<dbReference type="GO" id="GO:0008425">
    <property type="term" value="F:2-methoxy-6-polyprenyl-1,4-benzoquinol methyltransferase activity"/>
    <property type="evidence" value="ECO:0007669"/>
    <property type="project" value="UniProtKB-UniRule"/>
</dbReference>
<dbReference type="EMBL" id="LKHV01000005">
    <property type="protein sequence ID" value="KRG18716.1"/>
    <property type="molecule type" value="Genomic_DNA"/>
</dbReference>
<dbReference type="InterPro" id="IPR029063">
    <property type="entry name" value="SAM-dependent_MTases_sf"/>
</dbReference>
<accession>A0A0Q9YDX1</accession>
<dbReference type="Pfam" id="PF01209">
    <property type="entry name" value="Ubie_methyltran"/>
    <property type="match status" value="1"/>
</dbReference>
<gene>
    <name evidence="6 7" type="primary">ubiE</name>
    <name evidence="7" type="ORF">CC99x_01197</name>
    <name evidence="8" type="ORF">CC99x_012070</name>
</gene>
<dbReference type="GO" id="GO:0032259">
    <property type="term" value="P:methylation"/>
    <property type="evidence" value="ECO:0007669"/>
    <property type="project" value="UniProtKB-KW"/>
</dbReference>
<evidence type="ECO:0000313" key="8">
    <source>
        <dbReference type="EMBL" id="MCS5709632.1"/>
    </source>
</evidence>
<dbReference type="PANTHER" id="PTHR43591">
    <property type="entry name" value="METHYLTRANSFERASE"/>
    <property type="match status" value="1"/>
</dbReference>
<evidence type="ECO:0000313" key="7">
    <source>
        <dbReference type="EMBL" id="KRG18716.1"/>
    </source>
</evidence>
<keyword evidence="4 6" id="KW-0831">Ubiquinone biosynthesis</keyword>
<dbReference type="OrthoDB" id="9808140at2"/>
<comment type="function">
    <text evidence="6">Methyltransferase required for the conversion of demethylmenaquinol (DMKH2) to menaquinol (MKH2) and the conversion of 2-polyprenyl-6-methoxy-1,4-benzoquinol (DDMQH2) to 2-polyprenyl-3-methyl-6-methoxy-1,4-benzoquinol (DMQH2).</text>
</comment>
<dbReference type="GO" id="GO:0009060">
    <property type="term" value="P:aerobic respiration"/>
    <property type="evidence" value="ECO:0007669"/>
    <property type="project" value="UniProtKB-UniRule"/>
</dbReference>
<comment type="catalytic activity">
    <reaction evidence="6">
        <text>a 2-methoxy-6-(all-trans-polyprenyl)benzene-1,4-diol + S-adenosyl-L-methionine = a 5-methoxy-2-methyl-3-(all-trans-polyprenyl)benzene-1,4-diol + S-adenosyl-L-homocysteine + H(+)</text>
        <dbReference type="Rhea" id="RHEA:28286"/>
        <dbReference type="Rhea" id="RHEA-COMP:10858"/>
        <dbReference type="Rhea" id="RHEA-COMP:10859"/>
        <dbReference type="ChEBI" id="CHEBI:15378"/>
        <dbReference type="ChEBI" id="CHEBI:57856"/>
        <dbReference type="ChEBI" id="CHEBI:59789"/>
        <dbReference type="ChEBI" id="CHEBI:84166"/>
        <dbReference type="ChEBI" id="CHEBI:84167"/>
        <dbReference type="EC" id="2.1.1.201"/>
    </reaction>
</comment>
<comment type="pathway">
    <text evidence="6">Quinol/quinone metabolism; menaquinone biosynthesis; menaquinol from 1,4-dihydroxy-2-naphthoate: step 2/2.</text>
</comment>
<dbReference type="GO" id="GO:0009234">
    <property type="term" value="P:menaquinone biosynthetic process"/>
    <property type="evidence" value="ECO:0007669"/>
    <property type="project" value="UniProtKB-UniRule"/>
</dbReference>
<dbReference type="InterPro" id="IPR004033">
    <property type="entry name" value="UbiE/COQ5_MeTrFase"/>
</dbReference>
<feature type="binding site" evidence="6">
    <location>
        <position position="92"/>
    </location>
    <ligand>
        <name>S-adenosyl-L-methionine</name>
        <dbReference type="ChEBI" id="CHEBI:59789"/>
    </ligand>
</feature>
<organism evidence="7">
    <name type="scientific">Candidatus Berkiella cookevillensis</name>
    <dbReference type="NCBI Taxonomy" id="437022"/>
    <lineage>
        <taxon>Bacteria</taxon>
        <taxon>Pseudomonadati</taxon>
        <taxon>Pseudomonadota</taxon>
        <taxon>Gammaproteobacteria</taxon>
        <taxon>Candidatus Berkiellales</taxon>
        <taxon>Candidatus Berkiellaceae</taxon>
        <taxon>Candidatus Berkiella</taxon>
    </lineage>
</organism>
<comment type="similarity">
    <text evidence="6">Belongs to the class I-like SAM-binding methyltransferase superfamily. MenG/UbiE family.</text>
</comment>
<dbReference type="PATRIC" id="fig|1590042.3.peg.1212"/>
<dbReference type="EC" id="2.1.1.163" evidence="6"/>
<feature type="binding site" evidence="6">
    <location>
        <begin position="120"/>
        <end position="121"/>
    </location>
    <ligand>
        <name>S-adenosyl-L-methionine</name>
        <dbReference type="ChEBI" id="CHEBI:59789"/>
    </ligand>
</feature>
<dbReference type="HAMAP" id="MF_01813">
    <property type="entry name" value="MenG_UbiE_methyltr"/>
    <property type="match status" value="1"/>
</dbReference>
<dbReference type="PROSITE" id="PS51608">
    <property type="entry name" value="SAM_MT_UBIE"/>
    <property type="match status" value="1"/>
</dbReference>
<keyword evidence="2 6" id="KW-0489">Methyltransferase</keyword>
<comment type="caution">
    <text evidence="6">Lacks conserved residue(s) required for the propagation of feature annotation.</text>
</comment>
<evidence type="ECO:0000313" key="9">
    <source>
        <dbReference type="Proteomes" id="UP000051494"/>
    </source>
</evidence>
<dbReference type="NCBIfam" id="TIGR01934">
    <property type="entry name" value="MenG_MenH_UbiE"/>
    <property type="match status" value="1"/>
</dbReference>
<protein>
    <recommendedName>
        <fullName evidence="6">Ubiquinone/menaquinone biosynthesis C-methyltransferase UbiE</fullName>
        <ecNumber evidence="6">2.1.1.163</ecNumber>
        <ecNumber evidence="6">2.1.1.201</ecNumber>
    </recommendedName>
    <alternativeName>
        <fullName evidence="6">2-methoxy-6-polyprenyl-1,4-benzoquinol methylase</fullName>
    </alternativeName>
    <alternativeName>
        <fullName evidence="6">Demethylmenaquinone methyltransferase</fullName>
    </alternativeName>
</protein>
<dbReference type="NCBIfam" id="NF001244">
    <property type="entry name" value="PRK00216.1-5"/>
    <property type="match status" value="1"/>
</dbReference>
<comment type="pathway">
    <text evidence="6">Cofactor biosynthesis; ubiquinone biosynthesis.</text>
</comment>
<evidence type="ECO:0000256" key="5">
    <source>
        <dbReference type="ARBA" id="ARBA00022691"/>
    </source>
</evidence>
<comment type="catalytic activity">
    <reaction evidence="6">
        <text>a 2-demethylmenaquinol + S-adenosyl-L-methionine = a menaquinol + S-adenosyl-L-homocysteine + H(+)</text>
        <dbReference type="Rhea" id="RHEA:42640"/>
        <dbReference type="Rhea" id="RHEA-COMP:9539"/>
        <dbReference type="Rhea" id="RHEA-COMP:9563"/>
        <dbReference type="ChEBI" id="CHEBI:15378"/>
        <dbReference type="ChEBI" id="CHEBI:18151"/>
        <dbReference type="ChEBI" id="CHEBI:55437"/>
        <dbReference type="ChEBI" id="CHEBI:57856"/>
        <dbReference type="ChEBI" id="CHEBI:59789"/>
        <dbReference type="EC" id="2.1.1.163"/>
    </reaction>
</comment>
<name>A0A0Q9YDX1_9GAMM</name>
<dbReference type="SUPFAM" id="SSF53335">
    <property type="entry name" value="S-adenosyl-L-methionine-dependent methyltransferases"/>
    <property type="match status" value="1"/>
</dbReference>
<proteinExistence type="inferred from homology"/>